<feature type="compositionally biased region" description="Basic residues" evidence="7">
    <location>
        <begin position="386"/>
        <end position="403"/>
    </location>
</feature>
<feature type="compositionally biased region" description="Low complexity" evidence="7">
    <location>
        <begin position="580"/>
        <end position="589"/>
    </location>
</feature>
<dbReference type="PANTHER" id="PTHR13393">
    <property type="entry name" value="SAM-DEPENDENT METHYLTRANSFERASE"/>
    <property type="match status" value="1"/>
</dbReference>
<evidence type="ECO:0000256" key="5">
    <source>
        <dbReference type="ARBA" id="ARBA00022691"/>
    </source>
</evidence>
<dbReference type="InterPro" id="IPR017182">
    <property type="entry name" value="METTL16/PsiM"/>
</dbReference>
<evidence type="ECO:0000256" key="7">
    <source>
        <dbReference type="SAM" id="MobiDB-lite"/>
    </source>
</evidence>
<dbReference type="InterPro" id="IPR029063">
    <property type="entry name" value="SAM-dependent_MTases_sf"/>
</dbReference>
<dbReference type="InterPro" id="IPR010286">
    <property type="entry name" value="METTL16/RlmF"/>
</dbReference>
<dbReference type="EC" id="2.1.1.346" evidence="2"/>
<feature type="region of interest" description="Disordered" evidence="7">
    <location>
        <begin position="550"/>
        <end position="598"/>
    </location>
</feature>
<protein>
    <recommendedName>
        <fullName evidence="2">U6 snRNA m(6)A methyltransferase</fullName>
        <ecNumber evidence="2">2.1.1.346</ecNumber>
    </recommendedName>
</protein>
<dbReference type="Gene3D" id="3.40.50.150">
    <property type="entry name" value="Vaccinia Virus protein VP39"/>
    <property type="match status" value="1"/>
</dbReference>
<evidence type="ECO:0000256" key="3">
    <source>
        <dbReference type="ARBA" id="ARBA00022603"/>
    </source>
</evidence>
<dbReference type="GO" id="GO:0120048">
    <property type="term" value="F:U6 snRNA (adenine-(43)-N(6))-methyltransferase activity"/>
    <property type="evidence" value="ECO:0007669"/>
    <property type="project" value="UniProtKB-EC"/>
</dbReference>
<evidence type="ECO:0000313" key="8">
    <source>
        <dbReference type="EMBL" id="MDE52285.1"/>
    </source>
</evidence>
<keyword evidence="4 8" id="KW-0808">Transferase</keyword>
<dbReference type="AlphaFoldDB" id="A0A6G1SP69"/>
<comment type="similarity">
    <text evidence="1">Belongs to the methyltransferase superfamily. METTL16/RlmF family.</text>
</comment>
<reference evidence="8" key="1">
    <citation type="submission" date="2018-10" db="EMBL/GenBank/DDBJ databases">
        <title>Transcriptome assembly of Aceria tosichella (Wheat curl mite) Type 2.</title>
        <authorList>
            <person name="Scully E.D."/>
            <person name="Geib S.M."/>
            <person name="Palmer N.A."/>
            <person name="Gupta A.K."/>
            <person name="Sarath G."/>
            <person name="Tatineni S."/>
        </authorList>
    </citation>
    <scope>NUCLEOTIDE SEQUENCE</scope>
    <source>
        <strain evidence="8">LincolnNE</strain>
    </source>
</reference>
<accession>A0A6G1SP69</accession>
<sequence>MPNFNAFMHRRNIFRKEPDFKKLAYDYQELKQFMTVGSKSKLKFDFKNPDALRALTCALLHRYFQKRINIPSDRLIPAVPQRLNYICWLEDLVKLLANQVNDSNVLGIDIGTGASCIFPILSCHRNPSWSFIGVEADQKSFSVAVENVQKNFMDDRIKVVKVSTEEALNDILCLANSPVTFIMCNPPFFEEEYGVTLEMSPNISGSGASGGGGSMIGGVSRPKSNANTSNKIESICSGGEITFVGRLLEQSRHLKEEVTIYSSMLGRKQSLTHFKQTLSSMDDDNLSWTWAELCQGKTIRYAIAWSFSPGLDLTRAPPLRHGKNKSWKVKLQRRMPKQDCQLEMLGNISFLKNLVTRELMIAKARVTKQTNKTFEMLIKTNDRTWTHQRRKRREQQMNKHKHQATPSSVNFNSSKSLQQNALINDNNDSRSNLVDGQHMICENIEMTPVECESASATVLRGALQMASSGDLLINNNNNASNDATTATTVSMDLDLMNIGQDVAPSHQMNPFAGLTCNDKSSISLNSDQVPESETNNNAPVSISYSFINSKKRKNPSSCSSSPSRVCPSPNDELTDDDNQSTDNSDNIDTQNEDSMNETTVEVKRVCTENNESENMDDIYDYLLCCRISLIRVCHDLYMELKLEQPCSNAKDAYDLFLYFRNKLAEK</sequence>
<feature type="binding site" evidence="6">
    <location>
        <position position="111"/>
    </location>
    <ligand>
        <name>S-adenosyl-L-methionine</name>
        <dbReference type="ChEBI" id="CHEBI:59789"/>
    </ligand>
</feature>
<name>A0A6G1SP69_9ACAR</name>
<feature type="binding site" evidence="6">
    <location>
        <position position="82"/>
    </location>
    <ligand>
        <name>S-adenosyl-L-methionine</name>
        <dbReference type="ChEBI" id="CHEBI:59789"/>
    </ligand>
</feature>
<dbReference type="SUPFAM" id="SSF53335">
    <property type="entry name" value="S-adenosyl-L-methionine-dependent methyltransferases"/>
    <property type="match status" value="1"/>
</dbReference>
<dbReference type="PANTHER" id="PTHR13393:SF0">
    <property type="entry name" value="RNA N6-ADENOSINE-METHYLTRANSFERASE METTL16"/>
    <property type="match status" value="1"/>
</dbReference>
<feature type="region of interest" description="Disordered" evidence="7">
    <location>
        <begin position="208"/>
        <end position="227"/>
    </location>
</feature>
<dbReference type="CDD" id="cd02440">
    <property type="entry name" value="AdoMet_MTases"/>
    <property type="match status" value="1"/>
</dbReference>
<organism evidence="8">
    <name type="scientific">Aceria tosichella</name>
    <name type="common">wheat curl mite</name>
    <dbReference type="NCBI Taxonomy" id="561515"/>
    <lineage>
        <taxon>Eukaryota</taxon>
        <taxon>Metazoa</taxon>
        <taxon>Ecdysozoa</taxon>
        <taxon>Arthropoda</taxon>
        <taxon>Chelicerata</taxon>
        <taxon>Arachnida</taxon>
        <taxon>Acari</taxon>
        <taxon>Acariformes</taxon>
        <taxon>Trombidiformes</taxon>
        <taxon>Prostigmata</taxon>
        <taxon>Eupodina</taxon>
        <taxon>Eriophyoidea</taxon>
        <taxon>Eriophyidae</taxon>
        <taxon>Eriophyinae</taxon>
        <taxon>Aceriini</taxon>
        <taxon>Aceria</taxon>
    </lineage>
</organism>
<dbReference type="GO" id="GO:0005634">
    <property type="term" value="C:nucleus"/>
    <property type="evidence" value="ECO:0007669"/>
    <property type="project" value="TreeGrafter"/>
</dbReference>
<dbReference type="GO" id="GO:0070475">
    <property type="term" value="P:rRNA base methylation"/>
    <property type="evidence" value="ECO:0007669"/>
    <property type="project" value="TreeGrafter"/>
</dbReference>
<dbReference type="EMBL" id="GGYP01007514">
    <property type="protein sequence ID" value="MDE52285.1"/>
    <property type="molecule type" value="Transcribed_RNA"/>
</dbReference>
<feature type="region of interest" description="Disordered" evidence="7">
    <location>
        <begin position="386"/>
        <end position="412"/>
    </location>
</feature>
<keyword evidence="3 8" id="KW-0489">Methyltransferase</keyword>
<keyword evidence="5 6" id="KW-0949">S-adenosyl-L-methionine</keyword>
<feature type="binding site" evidence="6">
    <location>
        <position position="185"/>
    </location>
    <ligand>
        <name>S-adenosyl-L-methionine</name>
        <dbReference type="ChEBI" id="CHEBI:59789"/>
    </ligand>
</feature>
<evidence type="ECO:0000256" key="6">
    <source>
        <dbReference type="PIRSR" id="PIRSR037350-1"/>
    </source>
</evidence>
<dbReference type="PIRSF" id="PIRSF037350">
    <property type="entry name" value="Mtase_ZK1128_prd"/>
    <property type="match status" value="1"/>
</dbReference>
<evidence type="ECO:0000256" key="1">
    <source>
        <dbReference type="ARBA" id="ARBA00005878"/>
    </source>
</evidence>
<evidence type="ECO:0000256" key="2">
    <source>
        <dbReference type="ARBA" id="ARBA00012166"/>
    </source>
</evidence>
<feature type="binding site" evidence="6">
    <location>
        <position position="135"/>
    </location>
    <ligand>
        <name>S-adenosyl-L-methionine</name>
        <dbReference type="ChEBI" id="CHEBI:59789"/>
    </ligand>
</feature>
<dbReference type="Pfam" id="PF05971">
    <property type="entry name" value="Methyltransf_10"/>
    <property type="match status" value="1"/>
</dbReference>
<proteinExistence type="inferred from homology"/>
<gene>
    <name evidence="8" type="primary">mettl16</name>
    <name evidence="8" type="ORF">g.10070</name>
</gene>
<evidence type="ECO:0000256" key="4">
    <source>
        <dbReference type="ARBA" id="ARBA00022679"/>
    </source>
</evidence>
<feature type="compositionally biased region" description="Low complexity" evidence="7">
    <location>
        <begin position="555"/>
        <end position="570"/>
    </location>
</feature>